<reference evidence="1 2" key="1">
    <citation type="journal article" date="2013" name="Mar. Genomics">
        <title>Expression of sulfatases in Rhodopirellula baltica and the diversity of sulfatases in the genus Rhodopirellula.</title>
        <authorList>
            <person name="Wegner C.E."/>
            <person name="Richter-Heitmann T."/>
            <person name="Klindworth A."/>
            <person name="Klockow C."/>
            <person name="Richter M."/>
            <person name="Achstetter T."/>
            <person name="Glockner F.O."/>
            <person name="Harder J."/>
        </authorList>
    </citation>
    <scope>NUCLEOTIDE SEQUENCE [LARGE SCALE GENOMIC DNA]</scope>
    <source>
        <strain evidence="1 2">SWK14</strain>
    </source>
</reference>
<sequence length="49" mass="5195">MDAARLVSRRVVRLNGDEANLAPDGLIGCSNALNAPHHPFVRTVKTGPS</sequence>
<accession>L7CBV6</accession>
<comment type="caution">
    <text evidence="1">The sequence shown here is derived from an EMBL/GenBank/DDBJ whole genome shotgun (WGS) entry which is preliminary data.</text>
</comment>
<gene>
    <name evidence="1" type="ORF">RBSWK_04601</name>
</gene>
<organism evidence="1 2">
    <name type="scientific">Rhodopirellula baltica SWK14</name>
    <dbReference type="NCBI Taxonomy" id="993516"/>
    <lineage>
        <taxon>Bacteria</taxon>
        <taxon>Pseudomonadati</taxon>
        <taxon>Planctomycetota</taxon>
        <taxon>Planctomycetia</taxon>
        <taxon>Pirellulales</taxon>
        <taxon>Pirellulaceae</taxon>
        <taxon>Rhodopirellula</taxon>
    </lineage>
</organism>
<proteinExistence type="predicted"/>
<dbReference type="Proteomes" id="UP000010959">
    <property type="component" value="Unassembled WGS sequence"/>
</dbReference>
<evidence type="ECO:0000313" key="1">
    <source>
        <dbReference type="EMBL" id="ELP31463.1"/>
    </source>
</evidence>
<name>L7CBV6_RHOBT</name>
<dbReference type="AlphaFoldDB" id="L7CBV6"/>
<dbReference type="EMBL" id="AMWG01000123">
    <property type="protein sequence ID" value="ELP31463.1"/>
    <property type="molecule type" value="Genomic_DNA"/>
</dbReference>
<evidence type="ECO:0000313" key="2">
    <source>
        <dbReference type="Proteomes" id="UP000010959"/>
    </source>
</evidence>
<protein>
    <submittedName>
        <fullName evidence="1">Uncharacterized protein</fullName>
    </submittedName>
</protein>